<proteinExistence type="predicted"/>
<protein>
    <submittedName>
        <fullName evidence="1">Uncharacterized protein</fullName>
    </submittedName>
</protein>
<dbReference type="AlphaFoldDB" id="X1CEZ5"/>
<gene>
    <name evidence="1" type="ORF">S01H4_29761</name>
</gene>
<comment type="caution">
    <text evidence="1">The sequence shown here is derived from an EMBL/GenBank/DDBJ whole genome shotgun (WGS) entry which is preliminary data.</text>
</comment>
<organism evidence="1">
    <name type="scientific">marine sediment metagenome</name>
    <dbReference type="NCBI Taxonomy" id="412755"/>
    <lineage>
        <taxon>unclassified sequences</taxon>
        <taxon>metagenomes</taxon>
        <taxon>ecological metagenomes</taxon>
    </lineage>
</organism>
<accession>X1CEZ5</accession>
<dbReference type="EMBL" id="BART01015309">
    <property type="protein sequence ID" value="GAG82796.1"/>
    <property type="molecule type" value="Genomic_DNA"/>
</dbReference>
<name>X1CEZ5_9ZZZZ</name>
<reference evidence="1" key="1">
    <citation type="journal article" date="2014" name="Front. Microbiol.">
        <title>High frequency of phylogenetically diverse reductive dehalogenase-homologous genes in deep subseafloor sedimentary metagenomes.</title>
        <authorList>
            <person name="Kawai M."/>
            <person name="Futagami T."/>
            <person name="Toyoda A."/>
            <person name="Takaki Y."/>
            <person name="Nishi S."/>
            <person name="Hori S."/>
            <person name="Arai W."/>
            <person name="Tsubouchi T."/>
            <person name="Morono Y."/>
            <person name="Uchiyama I."/>
            <person name="Ito T."/>
            <person name="Fujiyama A."/>
            <person name="Inagaki F."/>
            <person name="Takami H."/>
        </authorList>
    </citation>
    <scope>NUCLEOTIDE SEQUENCE</scope>
    <source>
        <strain evidence="1">Expedition CK06-06</strain>
    </source>
</reference>
<evidence type="ECO:0000313" key="1">
    <source>
        <dbReference type="EMBL" id="GAG82796.1"/>
    </source>
</evidence>
<sequence length="49" mass="5646">MTLIDLYRDDNLHGFISEWRRLNPRRSGAVQAWIDIAIADGAYDKEADP</sequence>